<proteinExistence type="predicted"/>
<dbReference type="Gramene" id="OBART09G01300.1">
    <property type="protein sequence ID" value="OBART09G01300.1"/>
    <property type="gene ID" value="OBART09G01300"/>
</dbReference>
<dbReference type="PaxDb" id="65489-OBART09G01300.1"/>
<accession>A0A0D3H3U0</accession>
<dbReference type="Proteomes" id="UP000026960">
    <property type="component" value="Chromosome 9"/>
</dbReference>
<dbReference type="HOGENOM" id="CLU_2487393_0_0_1"/>
<sequence>MVVSCILDPAARAEMISRIQRPPLAAESLPGSIQAWKLHKRASGVGCFRRGGSGDRSRPWRWSPDWHGNQGQVVSARLTARCGRDGVYILPLSHR</sequence>
<reference evidence="1" key="2">
    <citation type="submission" date="2015-03" db="UniProtKB">
        <authorList>
            <consortium name="EnsemblPlants"/>
        </authorList>
    </citation>
    <scope>IDENTIFICATION</scope>
</reference>
<keyword evidence="2" id="KW-1185">Reference proteome</keyword>
<dbReference type="AlphaFoldDB" id="A0A0D3H3U0"/>
<evidence type="ECO:0000313" key="1">
    <source>
        <dbReference type="EnsemblPlants" id="OBART09G01300.1"/>
    </source>
</evidence>
<name>A0A0D3H3U0_9ORYZ</name>
<reference evidence="1" key="1">
    <citation type="journal article" date="2009" name="Rice">
        <title>De Novo Next Generation Sequencing of Plant Genomes.</title>
        <authorList>
            <person name="Rounsley S."/>
            <person name="Marri P.R."/>
            <person name="Yu Y."/>
            <person name="He R."/>
            <person name="Sisneros N."/>
            <person name="Goicoechea J.L."/>
            <person name="Lee S.J."/>
            <person name="Angelova A."/>
            <person name="Kudrna D."/>
            <person name="Luo M."/>
            <person name="Affourtit J."/>
            <person name="Desany B."/>
            <person name="Knight J."/>
            <person name="Niazi F."/>
            <person name="Egholm M."/>
            <person name="Wing R.A."/>
        </authorList>
    </citation>
    <scope>NUCLEOTIDE SEQUENCE [LARGE SCALE GENOMIC DNA]</scope>
    <source>
        <strain evidence="1">cv. IRGC 105608</strain>
    </source>
</reference>
<dbReference type="EnsemblPlants" id="OBART09G01300.1">
    <property type="protein sequence ID" value="OBART09G01300.1"/>
    <property type="gene ID" value="OBART09G01300"/>
</dbReference>
<evidence type="ECO:0000313" key="2">
    <source>
        <dbReference type="Proteomes" id="UP000026960"/>
    </source>
</evidence>
<protein>
    <submittedName>
        <fullName evidence="1">Uncharacterized protein</fullName>
    </submittedName>
</protein>
<organism evidence="1">
    <name type="scientific">Oryza barthii</name>
    <dbReference type="NCBI Taxonomy" id="65489"/>
    <lineage>
        <taxon>Eukaryota</taxon>
        <taxon>Viridiplantae</taxon>
        <taxon>Streptophyta</taxon>
        <taxon>Embryophyta</taxon>
        <taxon>Tracheophyta</taxon>
        <taxon>Spermatophyta</taxon>
        <taxon>Magnoliopsida</taxon>
        <taxon>Liliopsida</taxon>
        <taxon>Poales</taxon>
        <taxon>Poaceae</taxon>
        <taxon>BOP clade</taxon>
        <taxon>Oryzoideae</taxon>
        <taxon>Oryzeae</taxon>
        <taxon>Oryzinae</taxon>
        <taxon>Oryza</taxon>
    </lineage>
</organism>